<evidence type="ECO:0000313" key="4">
    <source>
        <dbReference type="Proteomes" id="UP000807159"/>
    </source>
</evidence>
<dbReference type="Proteomes" id="UP000807159">
    <property type="component" value="Chromosome 10"/>
</dbReference>
<gene>
    <name evidence="3" type="ORF">H0E87_018616</name>
</gene>
<evidence type="ECO:0000313" key="3">
    <source>
        <dbReference type="EMBL" id="KAH8495511.1"/>
    </source>
</evidence>
<name>A0A8T2XTD9_POPDE</name>
<feature type="compositionally biased region" description="Basic and acidic residues" evidence="2">
    <location>
        <begin position="55"/>
        <end position="66"/>
    </location>
</feature>
<feature type="region of interest" description="Disordered" evidence="2">
    <location>
        <begin position="230"/>
        <end position="251"/>
    </location>
</feature>
<dbReference type="PANTHER" id="PTHR47490">
    <property type="entry name" value="PROTEIN BLISTER"/>
    <property type="match status" value="1"/>
</dbReference>
<feature type="region of interest" description="Disordered" evidence="2">
    <location>
        <begin position="1"/>
        <end position="89"/>
    </location>
</feature>
<feature type="coiled-coil region" evidence="1">
    <location>
        <begin position="423"/>
        <end position="450"/>
    </location>
</feature>
<feature type="compositionally biased region" description="Polar residues" evidence="2">
    <location>
        <begin position="159"/>
        <end position="171"/>
    </location>
</feature>
<feature type="region of interest" description="Disordered" evidence="2">
    <location>
        <begin position="294"/>
        <end position="333"/>
    </location>
</feature>
<proteinExistence type="predicted"/>
<evidence type="ECO:0000256" key="2">
    <source>
        <dbReference type="SAM" id="MobiDB-lite"/>
    </source>
</evidence>
<dbReference type="AlphaFoldDB" id="A0A8T2XTD9"/>
<feature type="coiled-coil region" evidence="1">
    <location>
        <begin position="722"/>
        <end position="749"/>
    </location>
</feature>
<evidence type="ECO:0000256" key="1">
    <source>
        <dbReference type="SAM" id="Coils"/>
    </source>
</evidence>
<accession>A0A8T2XTD9</accession>
<dbReference type="GO" id="GO:0040008">
    <property type="term" value="P:regulation of growth"/>
    <property type="evidence" value="ECO:0007669"/>
    <property type="project" value="InterPro"/>
</dbReference>
<feature type="compositionally biased region" description="Basic and acidic residues" evidence="2">
    <location>
        <begin position="11"/>
        <end position="36"/>
    </location>
</feature>
<feature type="region of interest" description="Disordered" evidence="2">
    <location>
        <begin position="614"/>
        <end position="677"/>
    </location>
</feature>
<keyword evidence="4" id="KW-1185">Reference proteome</keyword>
<feature type="compositionally biased region" description="Polar residues" evidence="2">
    <location>
        <begin position="648"/>
        <end position="661"/>
    </location>
</feature>
<dbReference type="EMBL" id="JACEGQ020000010">
    <property type="protein sequence ID" value="KAH8495511.1"/>
    <property type="molecule type" value="Genomic_DNA"/>
</dbReference>
<feature type="compositionally biased region" description="Polar residues" evidence="2">
    <location>
        <begin position="236"/>
        <end position="250"/>
    </location>
</feature>
<organism evidence="3 4">
    <name type="scientific">Populus deltoides</name>
    <name type="common">Eastern poplar</name>
    <name type="synonym">Eastern cottonwood</name>
    <dbReference type="NCBI Taxonomy" id="3696"/>
    <lineage>
        <taxon>Eukaryota</taxon>
        <taxon>Viridiplantae</taxon>
        <taxon>Streptophyta</taxon>
        <taxon>Embryophyta</taxon>
        <taxon>Tracheophyta</taxon>
        <taxon>Spermatophyta</taxon>
        <taxon>Magnoliopsida</taxon>
        <taxon>eudicotyledons</taxon>
        <taxon>Gunneridae</taxon>
        <taxon>Pentapetalae</taxon>
        <taxon>rosids</taxon>
        <taxon>fabids</taxon>
        <taxon>Malpighiales</taxon>
        <taxon>Salicaceae</taxon>
        <taxon>Saliceae</taxon>
        <taxon>Populus</taxon>
    </lineage>
</organism>
<feature type="compositionally biased region" description="Polar residues" evidence="2">
    <location>
        <begin position="294"/>
        <end position="303"/>
    </location>
</feature>
<reference evidence="3" key="1">
    <citation type="journal article" date="2021" name="J. Hered.">
        <title>Genome Assembly of Salicaceae Populus deltoides (Eastern Cottonwood) I-69 Based on Nanopore Sequencing and Hi-C Technologies.</title>
        <authorList>
            <person name="Bai S."/>
            <person name="Wu H."/>
            <person name="Zhang J."/>
            <person name="Pan Z."/>
            <person name="Zhao W."/>
            <person name="Li Z."/>
            <person name="Tong C."/>
        </authorList>
    </citation>
    <scope>NUCLEOTIDE SEQUENCE</scope>
    <source>
        <tissue evidence="3">Leaf</tissue>
    </source>
</reference>
<feature type="region of interest" description="Disordered" evidence="2">
    <location>
        <begin position="159"/>
        <end position="180"/>
    </location>
</feature>
<keyword evidence="1" id="KW-0175">Coiled coil</keyword>
<protein>
    <submittedName>
        <fullName evidence="3">Uncharacterized protein</fullName>
    </submittedName>
</protein>
<dbReference type="PANTHER" id="PTHR47490:SF2">
    <property type="entry name" value="PROTEIN BLISTER"/>
    <property type="match status" value="1"/>
</dbReference>
<dbReference type="InterPro" id="IPR044194">
    <property type="entry name" value="BLISTER"/>
</dbReference>
<comment type="caution">
    <text evidence="3">The sequence shown here is derived from an EMBL/GenBank/DDBJ whole genome shotgun (WGS) entry which is preliminary data.</text>
</comment>
<feature type="compositionally biased region" description="Low complexity" evidence="2">
    <location>
        <begin position="304"/>
        <end position="328"/>
    </location>
</feature>
<sequence>MASAQALPGSRKQEHLEAGKRRLEAFRKKKAAERAKKAAPTSQPHALDVSLDQKQLLETEHARLTDSDGVGTSDGPGGPVEPIGASMNNGNKIYITEKVELSSLKDSDPSRPSLSDYSTLFSGITQKHTNHFDSNRHDASGLAGSANVKYGQETEKMNNESGIYTGSQGDRSSSDHSIVSGFYGSSSQSSLYGRELLQSNENNISLKHSVVDNDSTHFLTSYQSSASSEQQAFKPSYSSSPATVVDSTLPNMKLRDSDSEVEQDMRFNYPMNLDFGERNFSSSTSNLRAVHDTAAQTSESTGFNSNSSRRSRPSFLDSLNVSRSSSSSYVQRTEPEDSFIINTSKSNGVDALGSSAFQKLPVETKTDRSLSEMASSNMPSSFDNATKFSVSLTNGVGVMNTNTNENIMERKHEFYQPMQNEDFSALEQHIEDLTQEKFSLQRALEASRALAESLAAENSSLTDSYNQQSFNIREFLSYSLGDVGATPFLSFVCVYKGVSRGVVNQLKSDMEQLQEEIKIHLVELESVKIACANAQLECNAADERAKLLASEVISLEEKALRLRSSELKLGRQLEKSQAEITSYKKKMSSLEKDRQDLQSTIDALQEEKKLLQSKLQKASVTEKSPGVSRSAEKKNVATSTEDLDDIPVTSSRETHGTSSVPRSDATDFPMLPENSQSNLEASSVYIPSDQMRMIQNINTILSELALEKEELMHALTSESSQCSKLKDLNNELSRKLEVQTQRLELLTAQSMANENIPARLPNSHTVQDSNTYADEGDEHWNLDLYLCFILVLEPTDILCGADGIAFLIWLERRLEHVKGVGVAAIWRGKIYALFNRKDGEGDEESLQWDREEKG</sequence>